<dbReference type="EMBL" id="JYDP01000034">
    <property type="protein sequence ID" value="KRZ13195.1"/>
    <property type="molecule type" value="Genomic_DNA"/>
</dbReference>
<accession>A0A0V1HR44</accession>
<organism evidence="1 2">
    <name type="scientific">Trichinella zimbabwensis</name>
    <dbReference type="NCBI Taxonomy" id="268475"/>
    <lineage>
        <taxon>Eukaryota</taxon>
        <taxon>Metazoa</taxon>
        <taxon>Ecdysozoa</taxon>
        <taxon>Nematoda</taxon>
        <taxon>Enoplea</taxon>
        <taxon>Dorylaimia</taxon>
        <taxon>Trichinellida</taxon>
        <taxon>Trichinellidae</taxon>
        <taxon>Trichinella</taxon>
    </lineage>
</organism>
<dbReference type="OrthoDB" id="206088at2759"/>
<keyword evidence="2" id="KW-1185">Reference proteome</keyword>
<dbReference type="Proteomes" id="UP000055024">
    <property type="component" value="Unassembled WGS sequence"/>
</dbReference>
<evidence type="ECO:0000313" key="1">
    <source>
        <dbReference type="EMBL" id="KRZ13195.1"/>
    </source>
</evidence>
<evidence type="ECO:0000313" key="2">
    <source>
        <dbReference type="Proteomes" id="UP000055024"/>
    </source>
</evidence>
<reference evidence="1 2" key="1">
    <citation type="submission" date="2015-01" db="EMBL/GenBank/DDBJ databases">
        <title>Evolution of Trichinella species and genotypes.</title>
        <authorList>
            <person name="Korhonen P.K."/>
            <person name="Edoardo P."/>
            <person name="Giuseppe L.R."/>
            <person name="Gasser R.B."/>
        </authorList>
    </citation>
    <scope>NUCLEOTIDE SEQUENCE [LARGE SCALE GENOMIC DNA]</scope>
    <source>
        <strain evidence="1">ISS1029</strain>
    </source>
</reference>
<proteinExistence type="predicted"/>
<gene>
    <name evidence="1" type="ORF">T11_501</name>
</gene>
<sequence length="106" mass="11953">MLRTETKIGPRSIDATLFVKSIVGHLETVFTDKMLVRGITQAEGSREITNHSRGLIPDQQQAGYPLRLQLLVECDSMKLMKAHTSPTMEKIVIRTYGNKTAFQVHQ</sequence>
<protein>
    <submittedName>
        <fullName evidence="1">Uncharacterized protein</fullName>
    </submittedName>
</protein>
<dbReference type="AlphaFoldDB" id="A0A0V1HR44"/>
<comment type="caution">
    <text evidence="1">The sequence shown here is derived from an EMBL/GenBank/DDBJ whole genome shotgun (WGS) entry which is preliminary data.</text>
</comment>
<name>A0A0V1HR44_9BILA</name>